<keyword evidence="2" id="KW-1185">Reference proteome</keyword>
<sequence length="111" mass="13014">MISAQAIAETWVNDQLDLYNLAVSLGDMAWQREVLAKLLDGERLVRQETELRTREELWRRFDEINGRMLALYREIGSIGHYGTEQALREEALELKRQRTRIGIRLRQLGCV</sequence>
<dbReference type="Proteomes" id="UP001631969">
    <property type="component" value="Unassembled WGS sequence"/>
</dbReference>
<evidence type="ECO:0000313" key="1">
    <source>
        <dbReference type="EMBL" id="MFM9327886.1"/>
    </source>
</evidence>
<reference evidence="1" key="1">
    <citation type="submission" date="2024-12" db="EMBL/GenBank/DDBJ databases">
        <authorList>
            <person name="Wu N."/>
        </authorList>
    </citation>
    <scope>NUCLEOTIDE SEQUENCE</scope>
    <source>
        <strain evidence="1">P15</strain>
    </source>
</reference>
<proteinExistence type="predicted"/>
<name>A0ACC7NW18_9BACL</name>
<protein>
    <submittedName>
        <fullName evidence="1">Uncharacterized protein</fullName>
    </submittedName>
</protein>
<evidence type="ECO:0000313" key="2">
    <source>
        <dbReference type="Proteomes" id="UP001631969"/>
    </source>
</evidence>
<gene>
    <name evidence="1" type="ORF">ACI1P1_06160</name>
</gene>
<organism evidence="1 2">
    <name type="scientific">Paenibacillus mesotrionivorans</name>
    <dbReference type="NCBI Taxonomy" id="3160968"/>
    <lineage>
        <taxon>Bacteria</taxon>
        <taxon>Bacillati</taxon>
        <taxon>Bacillota</taxon>
        <taxon>Bacilli</taxon>
        <taxon>Bacillales</taxon>
        <taxon>Paenibacillaceae</taxon>
        <taxon>Paenibacillus</taxon>
    </lineage>
</organism>
<comment type="caution">
    <text evidence="1">The sequence shown here is derived from an EMBL/GenBank/DDBJ whole genome shotgun (WGS) entry which is preliminary data.</text>
</comment>
<accession>A0ACC7NW18</accession>
<dbReference type="EMBL" id="JBJURJ010000003">
    <property type="protein sequence ID" value="MFM9327886.1"/>
    <property type="molecule type" value="Genomic_DNA"/>
</dbReference>